<feature type="transmembrane region" description="Helical" evidence="12">
    <location>
        <begin position="346"/>
        <end position="367"/>
    </location>
</feature>
<dbReference type="PROSITE" id="PS51103">
    <property type="entry name" value="PTS_EIIC_TYPE_1"/>
    <property type="match status" value="1"/>
</dbReference>
<evidence type="ECO:0000256" key="1">
    <source>
        <dbReference type="ARBA" id="ARBA00004651"/>
    </source>
</evidence>
<dbReference type="Gene3D" id="2.70.70.10">
    <property type="entry name" value="Glucose Permease (Domain IIA)"/>
    <property type="match status" value="1"/>
</dbReference>
<evidence type="ECO:0000256" key="4">
    <source>
        <dbReference type="ARBA" id="ARBA00022597"/>
    </source>
</evidence>
<keyword evidence="10 12" id="KW-0472">Membrane</keyword>
<evidence type="ECO:0000256" key="5">
    <source>
        <dbReference type="ARBA" id="ARBA00022679"/>
    </source>
</evidence>
<dbReference type="GO" id="GO:0016740">
    <property type="term" value="F:transferase activity"/>
    <property type="evidence" value="ECO:0007669"/>
    <property type="project" value="UniProtKB-KW"/>
</dbReference>
<feature type="domain" description="PTS EIIB type-1" evidence="14">
    <location>
        <begin position="13"/>
        <end position="95"/>
    </location>
</feature>
<dbReference type="Pfam" id="PF00367">
    <property type="entry name" value="PTS_EIIB"/>
    <property type="match status" value="1"/>
</dbReference>
<reference evidence="16 17" key="1">
    <citation type="submission" date="2023-03" db="EMBL/GenBank/DDBJ databases">
        <authorList>
            <person name="Shen W."/>
            <person name="Cai J."/>
        </authorList>
    </citation>
    <scope>NUCLEOTIDE SEQUENCE [LARGE SCALE GENOMIC DNA]</scope>
    <source>
        <strain evidence="16 17">D6-4</strain>
    </source>
</reference>
<dbReference type="InterPro" id="IPR011055">
    <property type="entry name" value="Dup_hybrid_motif"/>
</dbReference>
<keyword evidence="6" id="KW-0598">Phosphotransferase system</keyword>
<dbReference type="CDD" id="cd00212">
    <property type="entry name" value="PTS_IIB_glc"/>
    <property type="match status" value="1"/>
</dbReference>
<dbReference type="SUPFAM" id="SSF51261">
    <property type="entry name" value="Duplicated hybrid motif"/>
    <property type="match status" value="1"/>
</dbReference>
<evidence type="ECO:0000313" key="16">
    <source>
        <dbReference type="EMBL" id="MDT2598808.1"/>
    </source>
</evidence>
<accession>A0ABU3EVC5</accession>
<dbReference type="InterPro" id="IPR001127">
    <property type="entry name" value="PTS_EIIA_1_perm"/>
</dbReference>
<proteinExistence type="predicted"/>
<evidence type="ECO:0000259" key="13">
    <source>
        <dbReference type="PROSITE" id="PS51093"/>
    </source>
</evidence>
<evidence type="ECO:0000256" key="8">
    <source>
        <dbReference type="ARBA" id="ARBA00022777"/>
    </source>
</evidence>
<feature type="transmembrane region" description="Helical" evidence="12">
    <location>
        <begin position="185"/>
        <end position="205"/>
    </location>
</feature>
<gene>
    <name evidence="16" type="ORF">P7D85_03425</name>
</gene>
<feature type="domain" description="PTS EIIC type-1" evidence="15">
    <location>
        <begin position="115"/>
        <end position="487"/>
    </location>
</feature>
<dbReference type="PROSITE" id="PS51093">
    <property type="entry name" value="PTS_EIIA_TYPE_1"/>
    <property type="match status" value="1"/>
</dbReference>
<keyword evidence="7 12" id="KW-0812">Transmembrane</keyword>
<evidence type="ECO:0000256" key="2">
    <source>
        <dbReference type="ARBA" id="ARBA00022448"/>
    </source>
</evidence>
<dbReference type="InterPro" id="IPR018113">
    <property type="entry name" value="PTrfase_EIIB_Cys"/>
</dbReference>
<feature type="transmembrane region" description="Helical" evidence="12">
    <location>
        <begin position="313"/>
        <end position="340"/>
    </location>
</feature>
<evidence type="ECO:0000259" key="14">
    <source>
        <dbReference type="PROSITE" id="PS51098"/>
    </source>
</evidence>
<evidence type="ECO:0000256" key="12">
    <source>
        <dbReference type="SAM" id="Phobius"/>
    </source>
</evidence>
<evidence type="ECO:0000256" key="6">
    <source>
        <dbReference type="ARBA" id="ARBA00022683"/>
    </source>
</evidence>
<evidence type="ECO:0000256" key="3">
    <source>
        <dbReference type="ARBA" id="ARBA00022475"/>
    </source>
</evidence>
<evidence type="ECO:0000256" key="7">
    <source>
        <dbReference type="ARBA" id="ARBA00022692"/>
    </source>
</evidence>
<evidence type="ECO:0000313" key="17">
    <source>
        <dbReference type="Proteomes" id="UP001252875"/>
    </source>
</evidence>
<dbReference type="Pfam" id="PF02378">
    <property type="entry name" value="PTS_EIIC"/>
    <property type="match status" value="1"/>
</dbReference>
<evidence type="ECO:0000256" key="10">
    <source>
        <dbReference type="ARBA" id="ARBA00023136"/>
    </source>
</evidence>
<dbReference type="InterPro" id="IPR001996">
    <property type="entry name" value="PTS_IIB_1"/>
</dbReference>
<feature type="transmembrane region" description="Helical" evidence="12">
    <location>
        <begin position="403"/>
        <end position="429"/>
    </location>
</feature>
<dbReference type="PANTHER" id="PTHR30175">
    <property type="entry name" value="PHOSPHOTRANSFERASE SYSTEM TRANSPORT PROTEIN"/>
    <property type="match status" value="1"/>
</dbReference>
<keyword evidence="3" id="KW-1003">Cell membrane</keyword>
<feature type="transmembrane region" description="Helical" evidence="12">
    <location>
        <begin position="153"/>
        <end position="173"/>
    </location>
</feature>
<keyword evidence="17" id="KW-1185">Reference proteome</keyword>
<organism evidence="16 17">
    <name type="scientific">Enterococcus hulanensis</name>
    <dbReference type="NCBI Taxonomy" id="2559929"/>
    <lineage>
        <taxon>Bacteria</taxon>
        <taxon>Bacillati</taxon>
        <taxon>Bacillota</taxon>
        <taxon>Bacilli</taxon>
        <taxon>Lactobacillales</taxon>
        <taxon>Enterococcaceae</taxon>
        <taxon>Enterococcus</taxon>
    </lineage>
</organism>
<dbReference type="SUPFAM" id="SSF55604">
    <property type="entry name" value="Glucose permease domain IIB"/>
    <property type="match status" value="1"/>
</dbReference>
<dbReference type="Gene3D" id="3.30.1360.60">
    <property type="entry name" value="Glucose permease domain IIB"/>
    <property type="match status" value="1"/>
</dbReference>
<comment type="subcellular location">
    <subcellularLocation>
        <location evidence="1">Cell membrane</location>
        <topology evidence="1">Multi-pass membrane protein</topology>
    </subcellularLocation>
</comment>
<keyword evidence="5 16" id="KW-0808">Transferase</keyword>
<feature type="transmembrane region" description="Helical" evidence="12">
    <location>
        <begin position="449"/>
        <end position="471"/>
    </location>
</feature>
<dbReference type="InterPro" id="IPR011297">
    <property type="entry name" value="PTS_IIABC_b_glu"/>
</dbReference>
<dbReference type="PROSITE" id="PS51098">
    <property type="entry name" value="PTS_EIIB_TYPE_1"/>
    <property type="match status" value="1"/>
</dbReference>
<dbReference type="PROSITE" id="PS00371">
    <property type="entry name" value="PTS_EIIA_TYPE_1_HIS"/>
    <property type="match status" value="1"/>
</dbReference>
<keyword evidence="9 12" id="KW-1133">Transmembrane helix</keyword>
<protein>
    <submittedName>
        <fullName evidence="16">Beta-glucoside-specific PTS transporter subunit IIABC</fullName>
        <ecNumber evidence="16">2.7.1.-</ecNumber>
    </submittedName>
</protein>
<evidence type="ECO:0000259" key="15">
    <source>
        <dbReference type="PROSITE" id="PS51103"/>
    </source>
</evidence>
<name>A0ABU3EVC5_9ENTE</name>
<dbReference type="NCBIfam" id="TIGR00830">
    <property type="entry name" value="PTBA"/>
    <property type="match status" value="1"/>
</dbReference>
<dbReference type="InterPro" id="IPR003352">
    <property type="entry name" value="PTS_EIIC"/>
</dbReference>
<keyword evidence="8" id="KW-0418">Kinase</keyword>
<feature type="transmembrane region" description="Helical" evidence="12">
    <location>
        <begin position="268"/>
        <end position="292"/>
    </location>
</feature>
<dbReference type="PANTHER" id="PTHR30175:SF1">
    <property type="entry name" value="PTS SYSTEM ARBUTIN-, CELLOBIOSE-, AND SALICIN-SPECIFIC EIIBC COMPONENT-RELATED"/>
    <property type="match status" value="1"/>
</dbReference>
<dbReference type="EMBL" id="JARPYI010000001">
    <property type="protein sequence ID" value="MDT2598808.1"/>
    <property type="molecule type" value="Genomic_DNA"/>
</dbReference>
<dbReference type="InterPro" id="IPR013013">
    <property type="entry name" value="PTS_EIIC_1"/>
</dbReference>
<dbReference type="EC" id="2.7.1.-" evidence="16"/>
<dbReference type="Pfam" id="PF00358">
    <property type="entry name" value="PTS_EIIA_1"/>
    <property type="match status" value="1"/>
</dbReference>
<feature type="active site" description="Phosphocysteine intermediate; for EIIB activity" evidence="11">
    <location>
        <position position="35"/>
    </location>
</feature>
<dbReference type="InterPro" id="IPR050558">
    <property type="entry name" value="PTS_Sugar-Specific_Components"/>
</dbReference>
<dbReference type="Proteomes" id="UP001252875">
    <property type="component" value="Unassembled WGS sequence"/>
</dbReference>
<comment type="caution">
    <text evidence="16">The sequence shown here is derived from an EMBL/GenBank/DDBJ whole genome shotgun (WGS) entry which is preliminary data.</text>
</comment>
<sequence>MKNRKVLMIMDYMKLGKEILKQVGGKENVANISHCVTRVRFVLKDEKKANDDEIKHMQGVLDVIKQGGQYQVVIGPSVKKVYDAIIKEGGFSEDAFDSSQANQEDDKNLLTKALGLVSSIFIPILGVLSGAGMIKAMLALISVFGLLSDTDGTYIILNALSDVLFYFFPVAIGWSAAKRFGIKEIYGIVLGAFLVYPSIVAAASGDPINTLFAGTIFSMNYQLTFLGIPVALQNYASTVIPIIAIVWIASYVYKFFDTYIPDVLKMVFVPFFTLIVTGVASLIIIGPISIVLQNMLSGTVSWLINLNTGIAGFLLGAFWSILVMFGLHWAVIPFFAINVAQYGYDIINPLIFSGAPAILGATIGIAIRTRNKDTRAVSTAAAVSSFFGVSEPALYGVLIPRKWILVTCLTGAGIGGAIAGLAGSKLYTFGAHGLLGLPTFINPKGIDSGFIGLCISGIVAFAFALITALIIGDKKSEADFLPKKDEEGKSEIDYYAPIKGEAIDLINVDDEVFSKLVLGDGIAIKPSEGKVYAPADAIVRVAYPTGHAIGLAGNNGEEILIHIGINTVDLKGAYFTSHIQQGMKVKKGDLLVEFDLDAIKNEGYDPTVMVIVTKTDNLKSVEPMVIGAVDTNSRLLRIGLE</sequence>
<dbReference type="NCBIfam" id="TIGR01995">
    <property type="entry name" value="PTS-II-ABC-beta"/>
    <property type="match status" value="1"/>
</dbReference>
<keyword evidence="2" id="KW-0813">Transport</keyword>
<dbReference type="PROSITE" id="PS01035">
    <property type="entry name" value="PTS_EIIB_TYPE_1_CYS"/>
    <property type="match status" value="1"/>
</dbReference>
<feature type="domain" description="PTS EIIA type-1" evidence="13">
    <location>
        <begin position="510"/>
        <end position="614"/>
    </location>
</feature>
<evidence type="ECO:0000256" key="11">
    <source>
        <dbReference type="PROSITE-ProRule" id="PRU00421"/>
    </source>
</evidence>
<feature type="transmembrane region" description="Helical" evidence="12">
    <location>
        <begin position="120"/>
        <end position="147"/>
    </location>
</feature>
<dbReference type="InterPro" id="IPR036878">
    <property type="entry name" value="Glu_permease_IIB"/>
</dbReference>
<evidence type="ECO:0000256" key="9">
    <source>
        <dbReference type="ARBA" id="ARBA00022989"/>
    </source>
</evidence>
<keyword evidence="4" id="KW-0762">Sugar transport</keyword>